<evidence type="ECO:0000256" key="1">
    <source>
        <dbReference type="SAM" id="MobiDB-lite"/>
    </source>
</evidence>
<evidence type="ECO:0000313" key="2">
    <source>
        <dbReference type="EMBL" id="SEG88874.1"/>
    </source>
</evidence>
<sequence>MFGYLRYLTGDVIVTRSFLPTVSAVSAVAAAALLLTGCGGGSGGSDKIDQSDATTTSAAAPTTTASATPSDTVKRPSTVLPKDLTMTFDWPKTGDTTKDAVLNDAEQYIRGYNRAAAAHNLKDPAYQFYSRDQGLTYAQAQIKANISGNWAPMGDDRYYGDKLKVVGSGSVTLSYCRNQTKAYSKNFTSGKVNITTPSDSDYVLYNVLFTKDAVSNGVWQASHVVVVERATQCKQ</sequence>
<dbReference type="Proteomes" id="UP000236754">
    <property type="component" value="Unassembled WGS sequence"/>
</dbReference>
<gene>
    <name evidence="2" type="ORF">SAMN05216223_119161</name>
</gene>
<feature type="region of interest" description="Disordered" evidence="1">
    <location>
        <begin position="42"/>
        <end position="76"/>
    </location>
</feature>
<accession>A0A1H6DUZ7</accession>
<feature type="compositionally biased region" description="Low complexity" evidence="1">
    <location>
        <begin position="51"/>
        <end position="71"/>
    </location>
</feature>
<reference evidence="2 3" key="1">
    <citation type="submission" date="2016-10" db="EMBL/GenBank/DDBJ databases">
        <authorList>
            <person name="de Groot N.N."/>
        </authorList>
    </citation>
    <scope>NUCLEOTIDE SEQUENCE [LARGE SCALE GENOMIC DNA]</scope>
    <source>
        <strain evidence="2 3">CGMCC 4.2023</strain>
    </source>
</reference>
<proteinExistence type="predicted"/>
<dbReference type="EMBL" id="FNVU01000019">
    <property type="protein sequence ID" value="SEG88874.1"/>
    <property type="molecule type" value="Genomic_DNA"/>
</dbReference>
<keyword evidence="3" id="KW-1185">Reference proteome</keyword>
<evidence type="ECO:0000313" key="3">
    <source>
        <dbReference type="Proteomes" id="UP000236754"/>
    </source>
</evidence>
<name>A0A1H6DUZ7_9ACTN</name>
<dbReference type="AlphaFoldDB" id="A0A1H6DUZ7"/>
<protein>
    <submittedName>
        <fullName evidence="2">Uncharacterized protein</fullName>
    </submittedName>
</protein>
<organism evidence="2 3">
    <name type="scientific">Actinacidiphila yanglinensis</name>
    <dbReference type="NCBI Taxonomy" id="310779"/>
    <lineage>
        <taxon>Bacteria</taxon>
        <taxon>Bacillati</taxon>
        <taxon>Actinomycetota</taxon>
        <taxon>Actinomycetes</taxon>
        <taxon>Kitasatosporales</taxon>
        <taxon>Streptomycetaceae</taxon>
        <taxon>Actinacidiphila</taxon>
    </lineage>
</organism>